<evidence type="ECO:0000256" key="1">
    <source>
        <dbReference type="ARBA" id="ARBA00004651"/>
    </source>
</evidence>
<dbReference type="EMBL" id="BBNY01000004">
    <property type="protein sequence ID" value="GAL88719.1"/>
    <property type="molecule type" value="Genomic_DNA"/>
</dbReference>
<feature type="transmembrane region" description="Helical" evidence="7">
    <location>
        <begin position="38"/>
        <end position="59"/>
    </location>
</feature>
<organism evidence="10 12">
    <name type="scientific">Jejuia pallidilutea</name>
    <dbReference type="NCBI Taxonomy" id="504487"/>
    <lineage>
        <taxon>Bacteria</taxon>
        <taxon>Pseudomonadati</taxon>
        <taxon>Bacteroidota</taxon>
        <taxon>Flavobacteriia</taxon>
        <taxon>Flavobacteriales</taxon>
        <taxon>Flavobacteriaceae</taxon>
        <taxon>Jejuia</taxon>
    </lineage>
</organism>
<dbReference type="RefSeq" id="WP_042244110.1">
    <property type="nucleotide sequence ID" value="NZ_BBNR01000010.1"/>
</dbReference>
<feature type="transmembrane region" description="Helical" evidence="7">
    <location>
        <begin position="204"/>
        <end position="223"/>
    </location>
</feature>
<comment type="caution">
    <text evidence="10">The sequence shown here is derived from an EMBL/GenBank/DDBJ whole genome shotgun (WGS) entry which is preliminary data.</text>
</comment>
<keyword evidence="5 7" id="KW-1133">Transmembrane helix</keyword>
<evidence type="ECO:0000313" key="11">
    <source>
        <dbReference type="EMBL" id="GAL88719.1"/>
    </source>
</evidence>
<reference evidence="13" key="1">
    <citation type="journal article" date="2014" name="Genome Announc.">
        <title>Draft Genome Sequence of Marine Flavobacterium Jejuia pallidilutea Strain 11shimoA1 and Pigmentation Mutants.</title>
        <authorList>
            <person name="Takatani N."/>
            <person name="Nakanishi M."/>
            <person name="Meirelles P."/>
            <person name="Mino S."/>
            <person name="Suda W."/>
            <person name="Oshima K."/>
            <person name="Hattori M."/>
            <person name="Ohkuma M."/>
            <person name="Hosokawa M."/>
            <person name="Miyashita K."/>
            <person name="Thompson F.L."/>
            <person name="Niwa A."/>
            <person name="Sawabe T."/>
            <person name="Sawabe T."/>
        </authorList>
    </citation>
    <scope>NUCLEOTIDE SEQUENCE [LARGE SCALE GENOMIC DNA]</scope>
    <source>
        <strain evidence="13">JCM 19538</strain>
    </source>
</reference>
<dbReference type="GO" id="GO:0005886">
    <property type="term" value="C:plasma membrane"/>
    <property type="evidence" value="ECO:0007669"/>
    <property type="project" value="UniProtKB-SubCell"/>
</dbReference>
<evidence type="ECO:0000259" key="8">
    <source>
        <dbReference type="Pfam" id="PF01757"/>
    </source>
</evidence>
<name>A0A090WV86_9FLAO</name>
<dbReference type="STRING" id="504487.JCM19538_1154"/>
<feature type="transmembrane region" description="Helical" evidence="7">
    <location>
        <begin position="148"/>
        <end position="167"/>
    </location>
</feature>
<keyword evidence="3" id="KW-1003">Cell membrane</keyword>
<feature type="transmembrane region" description="Helical" evidence="7">
    <location>
        <begin position="12"/>
        <end position="32"/>
    </location>
</feature>
<feature type="domain" description="Acyltransferase 3" evidence="8">
    <location>
        <begin position="7"/>
        <end position="311"/>
    </location>
</feature>
<evidence type="ECO:0000256" key="3">
    <source>
        <dbReference type="ARBA" id="ARBA00022475"/>
    </source>
</evidence>
<dbReference type="Proteomes" id="UP000029641">
    <property type="component" value="Unassembled WGS sequence"/>
</dbReference>
<proteinExistence type="inferred from homology"/>
<feature type="transmembrane region" description="Helical" evidence="7">
    <location>
        <begin position="259"/>
        <end position="281"/>
    </location>
</feature>
<comment type="similarity">
    <text evidence="2">Belongs to the acyltransferase 3 family.</text>
</comment>
<dbReference type="GO" id="GO:0009246">
    <property type="term" value="P:enterobacterial common antigen biosynthetic process"/>
    <property type="evidence" value="ECO:0007669"/>
    <property type="project" value="TreeGrafter"/>
</dbReference>
<accession>A0A090WV86</accession>
<evidence type="ECO:0000313" key="9">
    <source>
        <dbReference type="EMBL" id="GAL67507.1"/>
    </source>
</evidence>
<dbReference type="PANTHER" id="PTHR40074:SF2">
    <property type="entry name" value="O-ACETYLTRANSFERASE WECH"/>
    <property type="match status" value="1"/>
</dbReference>
<feature type="transmembrane region" description="Helical" evidence="7">
    <location>
        <begin position="293"/>
        <end position="314"/>
    </location>
</feature>
<keyword evidence="10" id="KW-0808">Transferase</keyword>
<keyword evidence="13" id="KW-1185">Reference proteome</keyword>
<sequence length="337" mass="39157">MEKERILYIDRLRGINILLVVMGHVITGNVINGERAEILIYGSTFRMPLFMFLCGYVASKVIKPKIFDNYGAFVLKKTRTILLPFFAWPLLVDPFFFSDTLEFNFFETFKDLINGGGFWFLYYLFFITMLYSLWLFLSYRFNANKNIVYDLVFLLIIGLALIVIWQLDVISFMRNFMLFYVFYFLGVIVAKYDFLSKLLMSKIGVSISLLAFILLVGHYQYGISSFKNTIIKLSCAISAIVVFYNVIRQLTFNSFIDKYIRLWGVHSLVLYVTNTYVAYLYPSSFISEELNQIPLFVVTGLLTVFVAVVCMLIYKVFSYSNILGLLLYGNKISLKNN</sequence>
<evidence type="ECO:0000313" key="12">
    <source>
        <dbReference type="Proteomes" id="UP000029646"/>
    </source>
</evidence>
<feature type="transmembrane region" description="Helical" evidence="7">
    <location>
        <begin position="117"/>
        <end position="136"/>
    </location>
</feature>
<feature type="transmembrane region" description="Helical" evidence="7">
    <location>
        <begin position="173"/>
        <end position="192"/>
    </location>
</feature>
<evidence type="ECO:0000256" key="6">
    <source>
        <dbReference type="ARBA" id="ARBA00023136"/>
    </source>
</evidence>
<feature type="transmembrane region" description="Helical" evidence="7">
    <location>
        <begin position="229"/>
        <end position="247"/>
    </location>
</feature>
<evidence type="ECO:0000256" key="2">
    <source>
        <dbReference type="ARBA" id="ARBA00007400"/>
    </source>
</evidence>
<dbReference type="PANTHER" id="PTHR40074">
    <property type="entry name" value="O-ACETYLTRANSFERASE WECH"/>
    <property type="match status" value="1"/>
</dbReference>
<evidence type="ECO:0000256" key="5">
    <source>
        <dbReference type="ARBA" id="ARBA00022989"/>
    </source>
</evidence>
<dbReference type="Proteomes" id="UP000029646">
    <property type="component" value="Unassembled WGS sequence"/>
</dbReference>
<evidence type="ECO:0000256" key="4">
    <source>
        <dbReference type="ARBA" id="ARBA00022692"/>
    </source>
</evidence>
<dbReference type="AlphaFoldDB" id="A0A090WV86"/>
<dbReference type="OrthoDB" id="9809782at2"/>
<keyword evidence="4 7" id="KW-0812">Transmembrane</keyword>
<gene>
    <name evidence="9" type="ORF">JCM19301_480</name>
    <name evidence="10" type="ORF">JCM19302_984</name>
    <name evidence="11" type="ORF">JCM19538_1154</name>
</gene>
<dbReference type="Proteomes" id="UP000030184">
    <property type="component" value="Unassembled WGS sequence"/>
</dbReference>
<protein>
    <submittedName>
        <fullName evidence="10">Acyltransferase</fullName>
    </submittedName>
</protein>
<keyword evidence="10" id="KW-0012">Acyltransferase</keyword>
<dbReference type="eggNOG" id="COG3594">
    <property type="taxonomic scope" value="Bacteria"/>
</dbReference>
<dbReference type="Pfam" id="PF01757">
    <property type="entry name" value="Acyl_transf_3"/>
    <property type="match status" value="1"/>
</dbReference>
<dbReference type="GO" id="GO:0016413">
    <property type="term" value="F:O-acetyltransferase activity"/>
    <property type="evidence" value="ECO:0007669"/>
    <property type="project" value="TreeGrafter"/>
</dbReference>
<evidence type="ECO:0000313" key="10">
    <source>
        <dbReference type="EMBL" id="GAL71307.1"/>
    </source>
</evidence>
<comment type="subcellular location">
    <subcellularLocation>
        <location evidence="1">Cell membrane</location>
        <topology evidence="1">Multi-pass membrane protein</topology>
    </subcellularLocation>
</comment>
<dbReference type="InterPro" id="IPR002656">
    <property type="entry name" value="Acyl_transf_3_dom"/>
</dbReference>
<keyword evidence="6 7" id="KW-0472">Membrane</keyword>
<evidence type="ECO:0000256" key="7">
    <source>
        <dbReference type="SAM" id="Phobius"/>
    </source>
</evidence>
<dbReference type="EMBL" id="BBNS01000011">
    <property type="protein sequence ID" value="GAL71307.1"/>
    <property type="molecule type" value="Genomic_DNA"/>
</dbReference>
<feature type="transmembrane region" description="Helical" evidence="7">
    <location>
        <begin position="80"/>
        <end position="97"/>
    </location>
</feature>
<evidence type="ECO:0000313" key="13">
    <source>
        <dbReference type="Proteomes" id="UP000030184"/>
    </source>
</evidence>
<dbReference type="EMBL" id="BBNR01000010">
    <property type="protein sequence ID" value="GAL67507.1"/>
    <property type="molecule type" value="Genomic_DNA"/>
</dbReference>